<gene>
    <name evidence="3" type="ORF">QR685DRAFT_601563</name>
</gene>
<evidence type="ECO:0008006" key="5">
    <source>
        <dbReference type="Google" id="ProtNLM"/>
    </source>
</evidence>
<keyword evidence="2" id="KW-0812">Transmembrane</keyword>
<keyword evidence="2" id="KW-1133">Transmembrane helix</keyword>
<evidence type="ECO:0000313" key="3">
    <source>
        <dbReference type="EMBL" id="KAL0465081.1"/>
    </source>
</evidence>
<keyword evidence="2" id="KW-0472">Membrane</keyword>
<feature type="compositionally biased region" description="Low complexity" evidence="1">
    <location>
        <begin position="141"/>
        <end position="151"/>
    </location>
</feature>
<evidence type="ECO:0000256" key="2">
    <source>
        <dbReference type="SAM" id="Phobius"/>
    </source>
</evidence>
<feature type="transmembrane region" description="Helical" evidence="2">
    <location>
        <begin position="230"/>
        <end position="249"/>
    </location>
</feature>
<feature type="region of interest" description="Disordered" evidence="1">
    <location>
        <begin position="122"/>
        <end position="151"/>
    </location>
</feature>
<accession>A0ABR3D092</accession>
<proteinExistence type="predicted"/>
<organism evidence="3 4">
    <name type="scientific">Neurospora intermedia</name>
    <dbReference type="NCBI Taxonomy" id="5142"/>
    <lineage>
        <taxon>Eukaryota</taxon>
        <taxon>Fungi</taxon>
        <taxon>Dikarya</taxon>
        <taxon>Ascomycota</taxon>
        <taxon>Pezizomycotina</taxon>
        <taxon>Sordariomycetes</taxon>
        <taxon>Sordariomycetidae</taxon>
        <taxon>Sordariales</taxon>
        <taxon>Sordariaceae</taxon>
        <taxon>Neurospora</taxon>
    </lineage>
</organism>
<name>A0ABR3D092_NEUIN</name>
<evidence type="ECO:0000256" key="1">
    <source>
        <dbReference type="SAM" id="MobiDB-lite"/>
    </source>
</evidence>
<keyword evidence="4" id="KW-1185">Reference proteome</keyword>
<dbReference type="EMBL" id="JAVLET010000019">
    <property type="protein sequence ID" value="KAL0465081.1"/>
    <property type="molecule type" value="Genomic_DNA"/>
</dbReference>
<dbReference type="Proteomes" id="UP001451303">
    <property type="component" value="Unassembled WGS sequence"/>
</dbReference>
<sequence length="289" mass="31894">MKWLDKAGTSVLIAARFWVTIPYQHMFIYCTLRPAQEIQAVANLDIEVPANRTTLLKAVKTWKAGKWDELNRIIVGAFGLTAIQLLLGLLDEERALDVDNPVNADSAKKILALKRLTQQHHPSTDVEAQAGAPSTQGSQPSSSSSSSSSSSKADAVVQPVVVGTATAAGQPSPPPPPPPQWVLSARRMFFWQCSTMVMSWSTGLYLIGLAIVVCTPILERRPWDAESYIALPYILAMGLAGLMVTFISYEAYDYVPVPEDADRTFVQQVVRRVKDLADRRDPFQPRENR</sequence>
<evidence type="ECO:0000313" key="4">
    <source>
        <dbReference type="Proteomes" id="UP001451303"/>
    </source>
</evidence>
<protein>
    <recommendedName>
        <fullName evidence="5">Dolichol-phosphate mannosyltransferase subunit 3</fullName>
    </recommendedName>
</protein>
<comment type="caution">
    <text evidence="3">The sequence shown here is derived from an EMBL/GenBank/DDBJ whole genome shotgun (WGS) entry which is preliminary data.</text>
</comment>
<feature type="transmembrane region" description="Helical" evidence="2">
    <location>
        <begin position="197"/>
        <end position="218"/>
    </location>
</feature>
<reference evidence="3 4" key="1">
    <citation type="submission" date="2023-09" db="EMBL/GenBank/DDBJ databases">
        <title>Multi-omics analysis of a traditional fermented food reveals byproduct-associated fungal strains for waste-to-food upcycling.</title>
        <authorList>
            <consortium name="Lawrence Berkeley National Laboratory"/>
            <person name="Rekdal V.M."/>
            <person name="Villalobos-Escobedo J.M."/>
            <person name="Rodriguez-Valeron N."/>
            <person name="Garcia M.O."/>
            <person name="Vasquez D.P."/>
            <person name="Damayanti I."/>
            <person name="Sorensen P.M."/>
            <person name="Baidoo E.E."/>
            <person name="De Carvalho A.C."/>
            <person name="Riley R."/>
            <person name="Lipzen A."/>
            <person name="He G."/>
            <person name="Yan M."/>
            <person name="Haridas S."/>
            <person name="Daum C."/>
            <person name="Yoshinaga Y."/>
            <person name="Ng V."/>
            <person name="Grigoriev I.V."/>
            <person name="Munk R."/>
            <person name="Nuraida L."/>
            <person name="Wijaya C.H."/>
            <person name="Morales P.-C."/>
            <person name="Keasling J.D."/>
        </authorList>
    </citation>
    <scope>NUCLEOTIDE SEQUENCE [LARGE SCALE GENOMIC DNA]</scope>
    <source>
        <strain evidence="3 4">FGSC 2613</strain>
    </source>
</reference>